<dbReference type="PANTHER" id="PTHR31585:SF0">
    <property type="entry name" value="FOLATE-BIOPTERIN TRANSPORTER 1, CHLOROPLASTIC"/>
    <property type="match status" value="1"/>
</dbReference>
<proteinExistence type="inferred from homology"/>
<evidence type="ECO:0000313" key="7">
    <source>
        <dbReference type="EMBL" id="QOT79014.1"/>
    </source>
</evidence>
<evidence type="ECO:0000256" key="4">
    <source>
        <dbReference type="ARBA" id="ARBA00022692"/>
    </source>
</evidence>
<evidence type="ECO:0000313" key="8">
    <source>
        <dbReference type="Proteomes" id="UP000397656"/>
    </source>
</evidence>
<evidence type="ECO:0000256" key="1">
    <source>
        <dbReference type="ARBA" id="ARBA00004141"/>
    </source>
</evidence>
<keyword evidence="6" id="KW-0472">Membrane</keyword>
<dbReference type="GO" id="GO:0022857">
    <property type="term" value="F:transmembrane transporter activity"/>
    <property type="evidence" value="ECO:0007669"/>
    <property type="project" value="InterPro"/>
</dbReference>
<organism evidence="7 8">
    <name type="scientific">Cupriavidus basilensis</name>
    <dbReference type="NCBI Taxonomy" id="68895"/>
    <lineage>
        <taxon>Bacteria</taxon>
        <taxon>Pseudomonadati</taxon>
        <taxon>Pseudomonadota</taxon>
        <taxon>Betaproteobacteria</taxon>
        <taxon>Burkholderiales</taxon>
        <taxon>Burkholderiaceae</taxon>
        <taxon>Cupriavidus</taxon>
    </lineage>
</organism>
<dbReference type="Pfam" id="PF07690">
    <property type="entry name" value="MFS_1"/>
    <property type="match status" value="1"/>
</dbReference>
<dbReference type="RefSeq" id="WP_150990677.1">
    <property type="nucleotide sequence ID" value="NZ_CP062804.1"/>
</dbReference>
<evidence type="ECO:0000256" key="6">
    <source>
        <dbReference type="ARBA" id="ARBA00023136"/>
    </source>
</evidence>
<evidence type="ECO:0000256" key="2">
    <source>
        <dbReference type="ARBA" id="ARBA00007015"/>
    </source>
</evidence>
<dbReference type="InterPro" id="IPR039309">
    <property type="entry name" value="BT1"/>
</dbReference>
<sequence length="444" mass="47707">MSKNFKHALTKAPATSASHGAEGSDRILLYFGWLTLFIYLATPAGLLVDIQTSYILKNQLHATATQISTFRLVTGIPVYIAFVFGLARDQWNPLGLRDRGFFLIFAPVTAVAFIWIAFSGFSYAGLVTGMLLAMLSSRFVAAAYQGLIALVGQEKRMSGRLSALCNVVSSVPVVAGAFASGYISDHLAAKEAFILVATVTSLIAVLGLWKPVSVFGQLYDQPQARGADLVGNIRRLVKHKAVYPAVLICFLWNFAPGSATPLQFYLSNALHASDSVYSYYNGIFAAAFIPTFLLYGFLCKKVPLNKLLWWGTIVAVPQMIPLAFIHSANLALVLAAPIGLMGGVATAAYLDLAMRSCPPGLQGTLMMLVDGVLALSARAGDLLGSWIYNSSPTHGFTYCVIATTAVYALILPLIPLTPKELIATRDGEQKPGVEAEVLSEIREA</sequence>
<dbReference type="PANTHER" id="PTHR31585">
    <property type="entry name" value="FOLATE-BIOPTERIN TRANSPORTER 1, CHLOROPLASTIC"/>
    <property type="match status" value="1"/>
</dbReference>
<evidence type="ECO:0000256" key="5">
    <source>
        <dbReference type="ARBA" id="ARBA00022989"/>
    </source>
</evidence>
<accession>A0A643FM99</accession>
<comment type="similarity">
    <text evidence="2">Belongs to the major facilitator superfamily. Folate-biopterin transporter (TC 2.A.71) family.</text>
</comment>
<reference evidence="7 8" key="1">
    <citation type="submission" date="2020-10" db="EMBL/GenBank/DDBJ databases">
        <title>Complete genome sequence of Cupriavidus basilensis CCUG 49340T.</title>
        <authorList>
            <person name="Salva-Serra F."/>
            <person name="Donoso R.A."/>
            <person name="Cho K.H."/>
            <person name="Yoo J.A."/>
            <person name="Lee K."/>
            <person name="Yoon S.-H."/>
            <person name="Perez-Pantoja D."/>
            <person name="Moore E.R.B."/>
        </authorList>
    </citation>
    <scope>NUCLEOTIDE SEQUENCE [LARGE SCALE GENOMIC DNA]</scope>
    <source>
        <strain evidence="8">CCUG 49340</strain>
    </source>
</reference>
<dbReference type="GO" id="GO:0016020">
    <property type="term" value="C:membrane"/>
    <property type="evidence" value="ECO:0007669"/>
    <property type="project" value="UniProtKB-SubCell"/>
</dbReference>
<protein>
    <submittedName>
        <fullName evidence="7">MFS transporter</fullName>
    </submittedName>
</protein>
<name>A0A643FM99_9BURK</name>
<evidence type="ECO:0000256" key="3">
    <source>
        <dbReference type="ARBA" id="ARBA00022448"/>
    </source>
</evidence>
<keyword evidence="5" id="KW-1133">Transmembrane helix</keyword>
<dbReference type="InterPro" id="IPR036259">
    <property type="entry name" value="MFS_trans_sf"/>
</dbReference>
<keyword evidence="4" id="KW-0812">Transmembrane</keyword>
<keyword evidence="3" id="KW-0813">Transport</keyword>
<dbReference type="InterPro" id="IPR011701">
    <property type="entry name" value="MFS"/>
</dbReference>
<dbReference type="GeneID" id="98405198"/>
<dbReference type="AlphaFoldDB" id="A0A643FM99"/>
<comment type="subcellular location">
    <subcellularLocation>
        <location evidence="1">Membrane</location>
        <topology evidence="1">Multi-pass membrane protein</topology>
    </subcellularLocation>
</comment>
<dbReference type="Proteomes" id="UP000397656">
    <property type="component" value="Chromosome 2"/>
</dbReference>
<dbReference type="Gene3D" id="1.20.1250.20">
    <property type="entry name" value="MFS general substrate transporter like domains"/>
    <property type="match status" value="2"/>
</dbReference>
<dbReference type="EMBL" id="CP062804">
    <property type="protein sequence ID" value="QOT79014.1"/>
    <property type="molecule type" value="Genomic_DNA"/>
</dbReference>
<dbReference type="SUPFAM" id="SSF103473">
    <property type="entry name" value="MFS general substrate transporter"/>
    <property type="match status" value="1"/>
</dbReference>
<gene>
    <name evidence="7" type="ORF">F7R26_030020</name>
</gene>